<dbReference type="Pfam" id="PF03746">
    <property type="entry name" value="LamB_YcsF"/>
    <property type="match status" value="1"/>
</dbReference>
<sequence length="268" mass="28569">MRLRKTGLQPQSNGAGMRTVDLNCDFGESYGAYTFGQDEALLKHVTSVSIACGFHAGDPHTMREAVERAMAAGVSIGAHPGLPDRLGFGRREMAISAEEACDYTLYQVGALQAFVRAAGGKLRHVKPHGALYHMAGHDEAIAAAVVRAVKSLDPALFIYSQSGSLLLEEARRQGMRAIAEVFADRTYLPSGALTPRHLPKAVLTEPEEALGQALDMIIRGKARTAEGSEAAVLAETVCLHGDGPNALHLAASLRQGLQEAGIRLQHPQ</sequence>
<keyword evidence="1 2" id="KW-0378">Hydrolase</keyword>
<evidence type="ECO:0000313" key="2">
    <source>
        <dbReference type="EMBL" id="CAH1211768.1"/>
    </source>
</evidence>
<dbReference type="CDD" id="cd10787">
    <property type="entry name" value="LamB_YcsF_like"/>
    <property type="match status" value="1"/>
</dbReference>
<comment type="similarity">
    <text evidence="1">Belongs to the LamB/PxpA family.</text>
</comment>
<proteinExistence type="inferred from homology"/>
<accession>A0ABM9CG17</accession>
<comment type="function">
    <text evidence="1">Catalyzes the cleavage of 5-oxoproline to form L-glutamate coupled to the hydrolysis of ATP to ADP and inorganic phosphate.</text>
</comment>
<keyword evidence="1" id="KW-0547">Nucleotide-binding</keyword>
<dbReference type="InterPro" id="IPR011330">
    <property type="entry name" value="Glyco_hydro/deAcase_b/a-brl"/>
</dbReference>
<comment type="catalytic activity">
    <reaction evidence="1">
        <text>5-oxo-L-proline + ATP + 2 H2O = L-glutamate + ADP + phosphate + H(+)</text>
        <dbReference type="Rhea" id="RHEA:10348"/>
        <dbReference type="ChEBI" id="CHEBI:15377"/>
        <dbReference type="ChEBI" id="CHEBI:15378"/>
        <dbReference type="ChEBI" id="CHEBI:29985"/>
        <dbReference type="ChEBI" id="CHEBI:30616"/>
        <dbReference type="ChEBI" id="CHEBI:43474"/>
        <dbReference type="ChEBI" id="CHEBI:58402"/>
        <dbReference type="ChEBI" id="CHEBI:456216"/>
        <dbReference type="EC" id="3.5.2.9"/>
    </reaction>
</comment>
<evidence type="ECO:0000256" key="1">
    <source>
        <dbReference type="HAMAP-Rule" id="MF_00691"/>
    </source>
</evidence>
<dbReference type="GO" id="GO:0017168">
    <property type="term" value="F:5-oxoprolinase (ATP-hydrolyzing) activity"/>
    <property type="evidence" value="ECO:0007669"/>
    <property type="project" value="UniProtKB-EC"/>
</dbReference>
<dbReference type="EC" id="3.5.2.9" evidence="1"/>
<protein>
    <recommendedName>
        <fullName evidence="1">5-oxoprolinase subunit A</fullName>
        <shortName evidence="1">5-OPase subunit A</shortName>
        <ecNumber evidence="1">3.5.2.9</ecNumber>
    </recommendedName>
    <alternativeName>
        <fullName evidence="1">5-oxoprolinase (ATP-hydrolyzing) subunit A</fullName>
    </alternativeName>
</protein>
<dbReference type="PANTHER" id="PTHR30292:SF0">
    <property type="entry name" value="5-OXOPROLINASE SUBUNIT A"/>
    <property type="match status" value="1"/>
</dbReference>
<dbReference type="Proteomes" id="UP000838686">
    <property type="component" value="Unassembled WGS sequence"/>
</dbReference>
<reference evidence="2" key="1">
    <citation type="submission" date="2022-01" db="EMBL/GenBank/DDBJ databases">
        <authorList>
            <person name="Criscuolo A."/>
        </authorList>
    </citation>
    <scope>NUCLEOTIDE SEQUENCE</scope>
    <source>
        <strain evidence="2">CIP111893</strain>
    </source>
</reference>
<keyword evidence="1" id="KW-0067">ATP-binding</keyword>
<dbReference type="Gene3D" id="3.20.20.370">
    <property type="entry name" value="Glycoside hydrolase/deacetylase"/>
    <property type="match status" value="1"/>
</dbReference>
<dbReference type="EMBL" id="CAKMMF010000019">
    <property type="protein sequence ID" value="CAH1211768.1"/>
    <property type="molecule type" value="Genomic_DNA"/>
</dbReference>
<name>A0ABM9CG17_9BACL</name>
<comment type="subunit">
    <text evidence="1">Forms a complex composed of PxpA, PxpB and PxpC.</text>
</comment>
<comment type="caution">
    <text evidence="2">The sequence shown here is derived from an EMBL/GenBank/DDBJ whole genome shotgun (WGS) entry which is preliminary data.</text>
</comment>
<dbReference type="NCBIfam" id="NF003814">
    <property type="entry name" value="PRK05406.1-3"/>
    <property type="match status" value="1"/>
</dbReference>
<dbReference type="PANTHER" id="PTHR30292">
    <property type="entry name" value="UNCHARACTERIZED PROTEIN YBGL-RELATED"/>
    <property type="match status" value="1"/>
</dbReference>
<dbReference type="NCBIfam" id="NF003816">
    <property type="entry name" value="PRK05406.1-5"/>
    <property type="match status" value="1"/>
</dbReference>
<dbReference type="InterPro" id="IPR005501">
    <property type="entry name" value="LamB/YcsF/PxpA-like"/>
</dbReference>
<keyword evidence="3" id="KW-1185">Reference proteome</keyword>
<dbReference type="HAMAP" id="MF_00691">
    <property type="entry name" value="PxpA"/>
    <property type="match status" value="1"/>
</dbReference>
<organism evidence="2 3">
    <name type="scientific">Paenibacillus plantiphilus</name>
    <dbReference type="NCBI Taxonomy" id="2905650"/>
    <lineage>
        <taxon>Bacteria</taxon>
        <taxon>Bacillati</taxon>
        <taxon>Bacillota</taxon>
        <taxon>Bacilli</taxon>
        <taxon>Bacillales</taxon>
        <taxon>Paenibacillaceae</taxon>
        <taxon>Paenibacillus</taxon>
    </lineage>
</organism>
<evidence type="ECO:0000313" key="3">
    <source>
        <dbReference type="Proteomes" id="UP000838686"/>
    </source>
</evidence>
<dbReference type="SUPFAM" id="SSF88713">
    <property type="entry name" value="Glycoside hydrolase/deacetylase"/>
    <property type="match status" value="1"/>
</dbReference>
<gene>
    <name evidence="1 2" type="primary">pxpA</name>
    <name evidence="2" type="ORF">PAECIP111893_03471</name>
</gene>